<evidence type="ECO:0000256" key="1">
    <source>
        <dbReference type="SAM" id="MobiDB-lite"/>
    </source>
</evidence>
<evidence type="ECO:0000313" key="3">
    <source>
        <dbReference type="Proteomes" id="UP000324222"/>
    </source>
</evidence>
<organism evidence="2 3">
    <name type="scientific">Portunus trituberculatus</name>
    <name type="common">Swimming crab</name>
    <name type="synonym">Neptunus trituberculatus</name>
    <dbReference type="NCBI Taxonomy" id="210409"/>
    <lineage>
        <taxon>Eukaryota</taxon>
        <taxon>Metazoa</taxon>
        <taxon>Ecdysozoa</taxon>
        <taxon>Arthropoda</taxon>
        <taxon>Crustacea</taxon>
        <taxon>Multicrustacea</taxon>
        <taxon>Malacostraca</taxon>
        <taxon>Eumalacostraca</taxon>
        <taxon>Eucarida</taxon>
        <taxon>Decapoda</taxon>
        <taxon>Pleocyemata</taxon>
        <taxon>Brachyura</taxon>
        <taxon>Eubrachyura</taxon>
        <taxon>Portunoidea</taxon>
        <taxon>Portunidae</taxon>
        <taxon>Portuninae</taxon>
        <taxon>Portunus</taxon>
    </lineage>
</organism>
<reference evidence="2 3" key="1">
    <citation type="submission" date="2019-05" db="EMBL/GenBank/DDBJ databases">
        <title>Another draft genome of Portunus trituberculatus and its Hox gene families provides insights of decapod evolution.</title>
        <authorList>
            <person name="Jeong J.-H."/>
            <person name="Song I."/>
            <person name="Kim S."/>
            <person name="Choi T."/>
            <person name="Kim D."/>
            <person name="Ryu S."/>
            <person name="Kim W."/>
        </authorList>
    </citation>
    <scope>NUCLEOTIDE SEQUENCE [LARGE SCALE GENOMIC DNA]</scope>
    <source>
        <tissue evidence="2">Muscle</tissue>
    </source>
</reference>
<comment type="caution">
    <text evidence="2">The sequence shown here is derived from an EMBL/GenBank/DDBJ whole genome shotgun (WGS) entry which is preliminary data.</text>
</comment>
<proteinExistence type="predicted"/>
<keyword evidence="3" id="KW-1185">Reference proteome</keyword>
<feature type="region of interest" description="Disordered" evidence="1">
    <location>
        <begin position="119"/>
        <end position="143"/>
    </location>
</feature>
<gene>
    <name evidence="2" type="ORF">E2C01_013485</name>
</gene>
<name>A0A5B7DHE0_PORTR</name>
<evidence type="ECO:0000313" key="2">
    <source>
        <dbReference type="EMBL" id="MPC20536.1"/>
    </source>
</evidence>
<protein>
    <submittedName>
        <fullName evidence="2">Uncharacterized protein</fullName>
    </submittedName>
</protein>
<sequence length="172" mass="19439">MEAEGWVQYQNLQRLHEAATRRVALLVLLKLPDLKSKPGPNNKIQIKPDGHYPEQPGLWKVKNACHVHTSKPNDQQNKARYKHTLLQNLHAIAITPEQMWITKASSKLTRHKPIKGIEHNGCDVEVDKPNRRGRQKAEGKQEEAESYITCRVQALQLAVAGSHVLAGLRQGM</sequence>
<dbReference type="EMBL" id="VSRR010000882">
    <property type="protein sequence ID" value="MPC20536.1"/>
    <property type="molecule type" value="Genomic_DNA"/>
</dbReference>
<dbReference type="AlphaFoldDB" id="A0A5B7DHE0"/>
<accession>A0A5B7DHE0</accession>
<dbReference type="Proteomes" id="UP000324222">
    <property type="component" value="Unassembled WGS sequence"/>
</dbReference>